<dbReference type="AlphaFoldDB" id="B9JN03"/>
<dbReference type="SUPFAM" id="SSF69118">
    <property type="entry name" value="AhpD-like"/>
    <property type="match status" value="1"/>
</dbReference>
<dbReference type="InterPro" id="IPR029032">
    <property type="entry name" value="AhpD-like"/>
</dbReference>
<protein>
    <submittedName>
        <fullName evidence="3">Gamma-carboxymuconolactone decarboxylase protein</fullName>
    </submittedName>
</protein>
<keyword evidence="1" id="KW-0732">Signal</keyword>
<feature type="chain" id="PRO_5002884860" evidence="1">
    <location>
        <begin position="20"/>
        <end position="261"/>
    </location>
</feature>
<dbReference type="GeneID" id="86851141"/>
<feature type="domain" description="Carboxymuconolactone decarboxylase-like" evidence="2">
    <location>
        <begin position="171"/>
        <end position="253"/>
    </location>
</feature>
<dbReference type="PANTHER" id="PTHR33570:SF9">
    <property type="entry name" value="BLL4600 PROTEIN"/>
    <property type="match status" value="1"/>
</dbReference>
<dbReference type="PANTHER" id="PTHR33570">
    <property type="entry name" value="4-CARBOXYMUCONOLACTONE DECARBOXYLASE FAMILY PROTEIN"/>
    <property type="match status" value="1"/>
</dbReference>
<gene>
    <name evidence="3" type="primary">pcaCd1</name>
    <name evidence="3" type="ordered locus">Arad_7430</name>
</gene>
<reference evidence="3 4" key="1">
    <citation type="journal article" date="2009" name="J. Bacteriol.">
        <title>Genome sequences of three Agrobacterium biovars help elucidate the evolution of multichromosome genomes in bacteria.</title>
        <authorList>
            <person name="Slater S.C."/>
            <person name="Goldman B.S."/>
            <person name="Goodner B."/>
            <person name="Setubal J.C."/>
            <person name="Farrand S.K."/>
            <person name="Nester E.W."/>
            <person name="Burr T.J."/>
            <person name="Banta L."/>
            <person name="Dickerman A.W."/>
            <person name="Paulsen I."/>
            <person name="Otten L."/>
            <person name="Suen G."/>
            <person name="Welch R."/>
            <person name="Almeida N.F."/>
            <person name="Arnold F."/>
            <person name="Burton O.T."/>
            <person name="Du Z."/>
            <person name="Ewing A."/>
            <person name="Godsy E."/>
            <person name="Heisel S."/>
            <person name="Houmiel K.L."/>
            <person name="Jhaveri J."/>
            <person name="Lu J."/>
            <person name="Miller N.M."/>
            <person name="Norton S."/>
            <person name="Chen Q."/>
            <person name="Phoolcharoen W."/>
            <person name="Ohlin V."/>
            <person name="Ondrusek D."/>
            <person name="Pride N."/>
            <person name="Stricklin S.L."/>
            <person name="Sun J."/>
            <person name="Wheeler C."/>
            <person name="Wilson L."/>
            <person name="Zhu H."/>
            <person name="Wood D.W."/>
        </authorList>
    </citation>
    <scope>NUCLEOTIDE SEQUENCE [LARGE SCALE GENOMIC DNA]</scope>
    <source>
        <strain evidence="4">K84 / ATCC BAA-868</strain>
    </source>
</reference>
<dbReference type="RefSeq" id="WP_012649288.1">
    <property type="nucleotide sequence ID" value="NC_011983.1"/>
</dbReference>
<proteinExistence type="predicted"/>
<dbReference type="Pfam" id="PF02627">
    <property type="entry name" value="CMD"/>
    <property type="match status" value="2"/>
</dbReference>
<dbReference type="STRING" id="311403.Arad_7430"/>
<dbReference type="HOGENOM" id="CLU_070025_0_2_5"/>
<dbReference type="Proteomes" id="UP000001600">
    <property type="component" value="Chromosome 2"/>
</dbReference>
<organism evidence="3 4">
    <name type="scientific">Rhizobium rhizogenes (strain K84 / ATCC BAA-868)</name>
    <name type="common">Agrobacterium radiobacter</name>
    <dbReference type="NCBI Taxonomy" id="311403"/>
    <lineage>
        <taxon>Bacteria</taxon>
        <taxon>Pseudomonadati</taxon>
        <taxon>Pseudomonadota</taxon>
        <taxon>Alphaproteobacteria</taxon>
        <taxon>Hyphomicrobiales</taxon>
        <taxon>Rhizobiaceae</taxon>
        <taxon>Rhizobium/Agrobacterium group</taxon>
        <taxon>Rhizobium</taxon>
    </lineage>
</organism>
<accession>B9JN03</accession>
<sequence>MKHLIATAVIMGLPALAMAQSEQSTNRFDMPTTSIEEMKAVSPALEHYARERLAADLWKRTDLSPHDRSLVTVAALIATGQSGELPQYMDMALENGVKPAEISETITHLAFYTGWPNAMSALKVARHVFQSHGIDADQLPPAQDATLPLNEEAETRRVAMVDQALGPDFKDLAAYTTDVLFKDLWLRPALAPRDRSLVTISALVATGRVAQLTGHTNIGMNNGLTKQEISGVITHLAFYSGWPNAMSAAPVVRKVFEERGS</sequence>
<name>B9JN03_RHIR8</name>
<dbReference type="Gene3D" id="1.20.1290.10">
    <property type="entry name" value="AhpD-like"/>
    <property type="match status" value="1"/>
</dbReference>
<dbReference type="InterPro" id="IPR003779">
    <property type="entry name" value="CMD-like"/>
</dbReference>
<dbReference type="InterPro" id="IPR052512">
    <property type="entry name" value="4CMD/NDH-1_regulator"/>
</dbReference>
<dbReference type="GO" id="GO:0051920">
    <property type="term" value="F:peroxiredoxin activity"/>
    <property type="evidence" value="ECO:0007669"/>
    <property type="project" value="InterPro"/>
</dbReference>
<evidence type="ECO:0000259" key="2">
    <source>
        <dbReference type="Pfam" id="PF02627"/>
    </source>
</evidence>
<dbReference type="KEGG" id="ara:Arad_7430"/>
<dbReference type="eggNOG" id="COG0599">
    <property type="taxonomic scope" value="Bacteria"/>
</dbReference>
<evidence type="ECO:0000313" key="3">
    <source>
        <dbReference type="EMBL" id="ACM28934.1"/>
    </source>
</evidence>
<feature type="signal peptide" evidence="1">
    <location>
        <begin position="1"/>
        <end position="19"/>
    </location>
</feature>
<dbReference type="EMBL" id="CP000629">
    <property type="protein sequence ID" value="ACM28934.1"/>
    <property type="molecule type" value="Genomic_DNA"/>
</dbReference>
<evidence type="ECO:0000313" key="4">
    <source>
        <dbReference type="Proteomes" id="UP000001600"/>
    </source>
</evidence>
<evidence type="ECO:0000256" key="1">
    <source>
        <dbReference type="SAM" id="SignalP"/>
    </source>
</evidence>
<feature type="domain" description="Carboxymuconolactone decarboxylase-like" evidence="2">
    <location>
        <begin position="47"/>
        <end position="126"/>
    </location>
</feature>